<dbReference type="SUPFAM" id="SSF46767">
    <property type="entry name" value="Methylated DNA-protein cysteine methyltransferase, C-terminal domain"/>
    <property type="match status" value="1"/>
</dbReference>
<dbReference type="PANTHER" id="PTHR42942:SF1">
    <property type="entry name" value="ALKYLTRANSFERASE-LIKE PROTEIN 1"/>
    <property type="match status" value="1"/>
</dbReference>
<dbReference type="Gene3D" id="1.10.10.10">
    <property type="entry name" value="Winged helix-like DNA-binding domain superfamily/Winged helix DNA-binding domain"/>
    <property type="match status" value="1"/>
</dbReference>
<protein>
    <submittedName>
        <fullName evidence="3">Alkylated DNA nucleotide flippase Atl1</fullName>
    </submittedName>
</protein>
<feature type="domain" description="Methylated-DNA-[protein]-cysteine S-methyltransferase DNA binding" evidence="2">
    <location>
        <begin position="11"/>
        <end position="82"/>
    </location>
</feature>
<dbReference type="InterPro" id="IPR052520">
    <property type="entry name" value="ATL_DNA_repair"/>
</dbReference>
<proteinExistence type="predicted"/>
<gene>
    <name evidence="3" type="ORF">EV644_118154</name>
</gene>
<dbReference type="Pfam" id="PF01035">
    <property type="entry name" value="DNA_binding_1"/>
    <property type="match status" value="1"/>
</dbReference>
<keyword evidence="1" id="KW-0227">DNA damage</keyword>
<evidence type="ECO:0000313" key="3">
    <source>
        <dbReference type="EMBL" id="TCO15610.1"/>
    </source>
</evidence>
<evidence type="ECO:0000256" key="1">
    <source>
        <dbReference type="ARBA" id="ARBA00022763"/>
    </source>
</evidence>
<dbReference type="PANTHER" id="PTHR42942">
    <property type="entry name" value="6-O-METHYLGUANINE DNA METHYLTRANSFERASE"/>
    <property type="match status" value="1"/>
</dbReference>
<evidence type="ECO:0000259" key="2">
    <source>
        <dbReference type="Pfam" id="PF01035"/>
    </source>
</evidence>
<name>A0ABY2BCG6_9ACTN</name>
<accession>A0ABY2BCG6</accession>
<dbReference type="CDD" id="cd06445">
    <property type="entry name" value="ATase"/>
    <property type="match status" value="1"/>
</dbReference>
<comment type="caution">
    <text evidence="3">The sequence shown here is derived from an EMBL/GenBank/DDBJ whole genome shotgun (WGS) entry which is preliminary data.</text>
</comment>
<dbReference type="InterPro" id="IPR014048">
    <property type="entry name" value="MethylDNA_cys_MeTrfase_DNA-bd"/>
</dbReference>
<dbReference type="InterPro" id="IPR036217">
    <property type="entry name" value="MethylDNA_cys_MeTrfase_DNAb"/>
</dbReference>
<evidence type="ECO:0000313" key="4">
    <source>
        <dbReference type="Proteomes" id="UP000295818"/>
    </source>
</evidence>
<dbReference type="InterPro" id="IPR036388">
    <property type="entry name" value="WH-like_DNA-bd_sf"/>
</dbReference>
<keyword evidence="4" id="KW-1185">Reference proteome</keyword>
<dbReference type="EMBL" id="SLWM01000018">
    <property type="protein sequence ID" value="TCO15610.1"/>
    <property type="molecule type" value="Genomic_DNA"/>
</dbReference>
<sequence>MSGVDREEYVEAVLLAVESIPPGSVATYGDIAAYVGQGGPRQVGAIMREYGGGVPWWRVIRASGVPADEVGDEQLQLLRGDGVRVTNGKVDLRVVRWDPENPED</sequence>
<dbReference type="Proteomes" id="UP000295818">
    <property type="component" value="Unassembled WGS sequence"/>
</dbReference>
<organism evidence="3 4">
    <name type="scientific">Kribbella orskensis</name>
    <dbReference type="NCBI Taxonomy" id="2512216"/>
    <lineage>
        <taxon>Bacteria</taxon>
        <taxon>Bacillati</taxon>
        <taxon>Actinomycetota</taxon>
        <taxon>Actinomycetes</taxon>
        <taxon>Propionibacteriales</taxon>
        <taxon>Kribbellaceae</taxon>
        <taxon>Kribbella</taxon>
    </lineage>
</organism>
<reference evidence="3 4" key="1">
    <citation type="journal article" date="2015" name="Stand. Genomic Sci.">
        <title>Genomic Encyclopedia of Bacterial and Archaeal Type Strains, Phase III: the genomes of soil and plant-associated and newly described type strains.</title>
        <authorList>
            <person name="Whitman W.B."/>
            <person name="Woyke T."/>
            <person name="Klenk H.P."/>
            <person name="Zhou Y."/>
            <person name="Lilburn T.G."/>
            <person name="Beck B.J."/>
            <person name="De Vos P."/>
            <person name="Vandamme P."/>
            <person name="Eisen J.A."/>
            <person name="Garrity G."/>
            <person name="Hugenholtz P."/>
            <person name="Kyrpides N.C."/>
        </authorList>
    </citation>
    <scope>NUCLEOTIDE SEQUENCE [LARGE SCALE GENOMIC DNA]</scope>
    <source>
        <strain evidence="3 4">VKM Ac-2538</strain>
    </source>
</reference>